<reference evidence="2 3" key="1">
    <citation type="journal article" date="2020" name="ISME J.">
        <title>Comparative genomics reveals insights into cyanobacterial evolution and habitat adaptation.</title>
        <authorList>
            <person name="Chen M.Y."/>
            <person name="Teng W.K."/>
            <person name="Zhao L."/>
            <person name="Hu C.X."/>
            <person name="Zhou Y.K."/>
            <person name="Han B.P."/>
            <person name="Song L.R."/>
            <person name="Shu W.S."/>
        </authorList>
    </citation>
    <scope>NUCLEOTIDE SEQUENCE [LARGE SCALE GENOMIC DNA]</scope>
    <source>
        <strain evidence="2 3">FACHB-1050</strain>
    </source>
</reference>
<keyword evidence="3" id="KW-1185">Reference proteome</keyword>
<evidence type="ECO:0000256" key="1">
    <source>
        <dbReference type="SAM" id="Phobius"/>
    </source>
</evidence>
<feature type="transmembrane region" description="Helical" evidence="1">
    <location>
        <begin position="12"/>
        <end position="31"/>
    </location>
</feature>
<proteinExistence type="predicted"/>
<feature type="transmembrane region" description="Helical" evidence="1">
    <location>
        <begin position="89"/>
        <end position="109"/>
    </location>
</feature>
<organism evidence="2 3">
    <name type="scientific">Phormidium tenue FACHB-1050</name>
    <dbReference type="NCBI Taxonomy" id="2692857"/>
    <lineage>
        <taxon>Bacteria</taxon>
        <taxon>Bacillati</taxon>
        <taxon>Cyanobacteriota</taxon>
        <taxon>Cyanophyceae</taxon>
        <taxon>Oscillatoriophycideae</taxon>
        <taxon>Oscillatoriales</taxon>
        <taxon>Oscillatoriaceae</taxon>
        <taxon>Phormidium</taxon>
    </lineage>
</organism>
<accession>A0ABR8C754</accession>
<evidence type="ECO:0000313" key="3">
    <source>
        <dbReference type="Proteomes" id="UP000618445"/>
    </source>
</evidence>
<name>A0ABR8C754_9CYAN</name>
<evidence type="ECO:0008006" key="4">
    <source>
        <dbReference type="Google" id="ProtNLM"/>
    </source>
</evidence>
<feature type="transmembrane region" description="Helical" evidence="1">
    <location>
        <begin position="51"/>
        <end position="77"/>
    </location>
</feature>
<feature type="transmembrane region" description="Helical" evidence="1">
    <location>
        <begin position="115"/>
        <end position="138"/>
    </location>
</feature>
<keyword evidence="1" id="KW-1133">Transmembrane helix</keyword>
<sequence length="157" mass="18250">MKKLINQWIAQILAAPETNLFLFAFLLHFVYEVWESPYFDFYAMSSLSDKVNYITHCTVGDGVITVISGWMVAGLYRSRKWMLRNNWKSTLLFTALGWIYTLISEIYRIHIAKLYGVSVFLVPVIAISWLPLLQWIILPPLVLYMAKRYMLSTAQSA</sequence>
<protein>
    <recommendedName>
        <fullName evidence="4">Rod shape-determining protein MreD</fullName>
    </recommendedName>
</protein>
<dbReference type="EMBL" id="JACJQY010000006">
    <property type="protein sequence ID" value="MBD2316421.1"/>
    <property type="molecule type" value="Genomic_DNA"/>
</dbReference>
<dbReference type="Proteomes" id="UP000618445">
    <property type="component" value="Unassembled WGS sequence"/>
</dbReference>
<keyword evidence="1" id="KW-0472">Membrane</keyword>
<comment type="caution">
    <text evidence="2">The sequence shown here is derived from an EMBL/GenBank/DDBJ whole genome shotgun (WGS) entry which is preliminary data.</text>
</comment>
<evidence type="ECO:0000313" key="2">
    <source>
        <dbReference type="EMBL" id="MBD2316421.1"/>
    </source>
</evidence>
<gene>
    <name evidence="2" type="ORF">H6G05_06115</name>
</gene>
<dbReference type="RefSeq" id="WP_190577218.1">
    <property type="nucleotide sequence ID" value="NZ_CAWPQU010000056.1"/>
</dbReference>
<keyword evidence="1" id="KW-0812">Transmembrane</keyword>